<keyword evidence="2" id="KW-1185">Reference proteome</keyword>
<name>A0A098LGM9_9BACT</name>
<accession>A0A098LGM9</accession>
<dbReference type="AlphaFoldDB" id="A0A098LGM9"/>
<organism evidence="1 2">
    <name type="scientific">Sporocytophaga myxococcoides</name>
    <dbReference type="NCBI Taxonomy" id="153721"/>
    <lineage>
        <taxon>Bacteria</taxon>
        <taxon>Pseudomonadati</taxon>
        <taxon>Bacteroidota</taxon>
        <taxon>Cytophagia</taxon>
        <taxon>Cytophagales</taxon>
        <taxon>Cytophagaceae</taxon>
        <taxon>Sporocytophaga</taxon>
    </lineage>
</organism>
<dbReference type="RefSeq" id="WP_028980252.1">
    <property type="nucleotide sequence ID" value="NZ_BBLT01000005.1"/>
</dbReference>
<evidence type="ECO:0000313" key="2">
    <source>
        <dbReference type="Proteomes" id="UP000030185"/>
    </source>
</evidence>
<protein>
    <submittedName>
        <fullName evidence="1">Uncharacterized protein</fullName>
    </submittedName>
</protein>
<dbReference type="EMBL" id="BBLT01000005">
    <property type="protein sequence ID" value="GAL85619.1"/>
    <property type="molecule type" value="Genomic_DNA"/>
</dbReference>
<dbReference type="OrthoDB" id="1440566at2"/>
<dbReference type="STRING" id="153721.MYP_2848"/>
<proteinExistence type="predicted"/>
<reference evidence="1 2" key="1">
    <citation type="submission" date="2014-09" db="EMBL/GenBank/DDBJ databases">
        <title>Sporocytophaga myxococcoides PG-01 genome sequencing.</title>
        <authorList>
            <person name="Liu L."/>
            <person name="Gao P.J."/>
            <person name="Chen G.J."/>
            <person name="Wang L.S."/>
        </authorList>
    </citation>
    <scope>NUCLEOTIDE SEQUENCE [LARGE SCALE GENOMIC DNA]</scope>
    <source>
        <strain evidence="1 2">PG-01</strain>
    </source>
</reference>
<dbReference type="Proteomes" id="UP000030185">
    <property type="component" value="Unassembled WGS sequence"/>
</dbReference>
<sequence>MAISKEDTIQAIKLSQIIQDHFDKNKNCGSLSTNDMYEFIYKKGISNWDKNSTGKFKDFLKKLSNNNALDLIPQCRAESTGRSVSWYFESTPGKVIKARKLVPLSEAKNVVAN</sequence>
<dbReference type="eggNOG" id="ENOG50346MT">
    <property type="taxonomic scope" value="Bacteria"/>
</dbReference>
<evidence type="ECO:0000313" key="1">
    <source>
        <dbReference type="EMBL" id="GAL85619.1"/>
    </source>
</evidence>
<comment type="caution">
    <text evidence="1">The sequence shown here is derived from an EMBL/GenBank/DDBJ whole genome shotgun (WGS) entry which is preliminary data.</text>
</comment>
<gene>
    <name evidence="1" type="ORF">MYP_2848</name>
</gene>